<sequence length="511" mass="54603">MIEFESVSKTFSGGTHAVQDLSLSIPSDQITVIVGPSGCGKTTTLRMINRMLEPSSGRIVWDGKPLKSQRKTTLRRQMGYVIQSGGLFPHRTIVENIGTVPGLLGWDRTKTRKRSMELLANVGLDRGMAERYPAQLSGGQQQRVGVARALAADPLVMLMDEPFSAVDPVVRTELHEFFLSLQRQISKTIVLITHDIDEAIKLGDQVAILRVGGRLAQVGPPQQLLDEPADAFVEGFVGRDRGYRSLSFLPADGLRLGEVAVVREAASSGHQGPTLVLDGDARPVGWVDEERAGLVHPIGGTFVREADTLRAALDSALTSPYAIAVAVEPDTGRYAGVVTADEILDQVRDRRSGSPESITVEAAEAREQQSAEAQTAVTTAYAQLDDSGDPVADQPERDEAAGEPDQVDTAGATTEVPSTEQQLAPGGATAAGLGEPGTVARDAGTDEAGETRPERQPAEEQPAEARPTEDDQPTAVREAVTDEPGGPEEQPRQSGLYRTPRSLPHEEGPRG</sequence>
<dbReference type="PANTHER" id="PTHR43117">
    <property type="entry name" value="OSMOPROTECTANT IMPORT ATP-BINDING PROTEIN OSMV"/>
    <property type="match status" value="1"/>
</dbReference>
<feature type="region of interest" description="Disordered" evidence="6">
    <location>
        <begin position="385"/>
        <end position="511"/>
    </location>
</feature>
<evidence type="ECO:0000256" key="2">
    <source>
        <dbReference type="ARBA" id="ARBA00022448"/>
    </source>
</evidence>
<evidence type="ECO:0000259" key="7">
    <source>
        <dbReference type="PROSITE" id="PS50893"/>
    </source>
</evidence>
<dbReference type="OrthoDB" id="9802264at2"/>
<dbReference type="InterPro" id="IPR017871">
    <property type="entry name" value="ABC_transporter-like_CS"/>
</dbReference>
<dbReference type="PROSITE" id="PS50893">
    <property type="entry name" value="ABC_TRANSPORTER_2"/>
    <property type="match status" value="1"/>
</dbReference>
<dbReference type="FunFam" id="3.40.50.300:FF:000425">
    <property type="entry name" value="Probable ABC transporter, ATP-binding subunit"/>
    <property type="match status" value="1"/>
</dbReference>
<keyword evidence="3" id="KW-0547">Nucleotide-binding</keyword>
<reference evidence="9" key="1">
    <citation type="submission" date="2016-10" db="EMBL/GenBank/DDBJ databases">
        <authorList>
            <person name="Varghese N."/>
            <person name="Submissions S."/>
        </authorList>
    </citation>
    <scope>NUCLEOTIDE SEQUENCE [LARGE SCALE GENOMIC DNA]</scope>
    <source>
        <strain evidence="9">DSM 21743</strain>
    </source>
</reference>
<feature type="compositionally biased region" description="Basic and acidic residues" evidence="6">
    <location>
        <begin position="449"/>
        <end position="458"/>
    </location>
</feature>
<gene>
    <name evidence="8" type="ORF">SAMN04488544_3148</name>
</gene>
<dbReference type="SMART" id="SM00382">
    <property type="entry name" value="AAA"/>
    <property type="match status" value="1"/>
</dbReference>
<dbReference type="STRING" id="546874.SAMN04488544_3148"/>
<evidence type="ECO:0000256" key="1">
    <source>
        <dbReference type="ARBA" id="ARBA00005417"/>
    </source>
</evidence>
<keyword evidence="9" id="KW-1185">Reference proteome</keyword>
<proteinExistence type="inferred from homology"/>
<dbReference type="PANTHER" id="PTHR43117:SF4">
    <property type="entry name" value="OSMOPROTECTANT IMPORT ATP-BINDING PROTEIN OSMV"/>
    <property type="match status" value="1"/>
</dbReference>
<dbReference type="SUPFAM" id="SSF52540">
    <property type="entry name" value="P-loop containing nucleoside triphosphate hydrolases"/>
    <property type="match status" value="1"/>
</dbReference>
<dbReference type="RefSeq" id="WP_091076266.1">
    <property type="nucleotide sequence ID" value="NZ_LT629799.1"/>
</dbReference>
<dbReference type="Proteomes" id="UP000198825">
    <property type="component" value="Chromosome I"/>
</dbReference>
<name>A0A1H2N1C0_9ACTN</name>
<evidence type="ECO:0000313" key="8">
    <source>
        <dbReference type="EMBL" id="SDU99373.1"/>
    </source>
</evidence>
<feature type="compositionally biased region" description="Low complexity" evidence="6">
    <location>
        <begin position="423"/>
        <end position="438"/>
    </location>
</feature>
<dbReference type="PROSITE" id="PS00211">
    <property type="entry name" value="ABC_TRANSPORTER_1"/>
    <property type="match status" value="1"/>
</dbReference>
<evidence type="ECO:0000256" key="4">
    <source>
        <dbReference type="ARBA" id="ARBA00022840"/>
    </source>
</evidence>
<dbReference type="Gene3D" id="3.40.50.300">
    <property type="entry name" value="P-loop containing nucleotide triphosphate hydrolases"/>
    <property type="match status" value="1"/>
</dbReference>
<dbReference type="GO" id="GO:0015418">
    <property type="term" value="F:ABC-type quaternary ammonium compound transporting activity"/>
    <property type="evidence" value="ECO:0007669"/>
    <property type="project" value="UniProtKB-EC"/>
</dbReference>
<evidence type="ECO:0000256" key="5">
    <source>
        <dbReference type="ARBA" id="ARBA00066388"/>
    </source>
</evidence>
<dbReference type="GO" id="GO:0016887">
    <property type="term" value="F:ATP hydrolysis activity"/>
    <property type="evidence" value="ECO:0007669"/>
    <property type="project" value="InterPro"/>
</dbReference>
<evidence type="ECO:0000256" key="3">
    <source>
        <dbReference type="ARBA" id="ARBA00022741"/>
    </source>
</evidence>
<dbReference type="InterPro" id="IPR027417">
    <property type="entry name" value="P-loop_NTPase"/>
</dbReference>
<evidence type="ECO:0000256" key="6">
    <source>
        <dbReference type="SAM" id="MobiDB-lite"/>
    </source>
</evidence>
<feature type="compositionally biased region" description="Polar residues" evidence="6">
    <location>
        <begin position="411"/>
        <end position="422"/>
    </location>
</feature>
<dbReference type="InterPro" id="IPR003593">
    <property type="entry name" value="AAA+_ATPase"/>
</dbReference>
<dbReference type="EC" id="7.6.2.9" evidence="5"/>
<accession>A0A1H2N1C0</accession>
<keyword evidence="2" id="KW-0813">Transport</keyword>
<dbReference type="InterPro" id="IPR003439">
    <property type="entry name" value="ABC_transporter-like_ATP-bd"/>
</dbReference>
<dbReference type="GO" id="GO:0005524">
    <property type="term" value="F:ATP binding"/>
    <property type="evidence" value="ECO:0007669"/>
    <property type="project" value="UniProtKB-KW"/>
</dbReference>
<organism evidence="8 9">
    <name type="scientific">Microlunatus sagamiharensis</name>
    <dbReference type="NCBI Taxonomy" id="546874"/>
    <lineage>
        <taxon>Bacteria</taxon>
        <taxon>Bacillati</taxon>
        <taxon>Actinomycetota</taxon>
        <taxon>Actinomycetes</taxon>
        <taxon>Propionibacteriales</taxon>
        <taxon>Propionibacteriaceae</taxon>
        <taxon>Microlunatus</taxon>
    </lineage>
</organism>
<comment type="similarity">
    <text evidence="1">Belongs to the ABC transporter superfamily.</text>
</comment>
<keyword evidence="4 8" id="KW-0067">ATP-binding</keyword>
<feature type="domain" description="ABC transporter" evidence="7">
    <location>
        <begin position="2"/>
        <end position="237"/>
    </location>
</feature>
<dbReference type="Pfam" id="PF00005">
    <property type="entry name" value="ABC_tran"/>
    <property type="match status" value="1"/>
</dbReference>
<dbReference type="EMBL" id="LT629799">
    <property type="protein sequence ID" value="SDU99373.1"/>
    <property type="molecule type" value="Genomic_DNA"/>
</dbReference>
<evidence type="ECO:0000313" key="9">
    <source>
        <dbReference type="Proteomes" id="UP000198825"/>
    </source>
</evidence>
<dbReference type="AlphaFoldDB" id="A0A1H2N1C0"/>
<protein>
    <recommendedName>
        <fullName evidence="5">ABC-type quaternary amine transporter</fullName>
        <ecNumber evidence="5">7.6.2.9</ecNumber>
    </recommendedName>
</protein>